<keyword evidence="7 9" id="KW-0326">Glycosidase</keyword>
<dbReference type="EMBL" id="KE148147">
    <property type="protein sequence ID" value="EPE09822.1"/>
    <property type="molecule type" value="Genomic_DNA"/>
</dbReference>
<evidence type="ECO:0000256" key="1">
    <source>
        <dbReference type="ARBA" id="ARBA00000966"/>
    </source>
</evidence>
<accession>S3CAD2</accession>
<keyword evidence="12" id="KW-1185">Reference proteome</keyword>
<dbReference type="OrthoDB" id="412382at2759"/>
<dbReference type="GO" id="GO:0030245">
    <property type="term" value="P:cellulose catabolic process"/>
    <property type="evidence" value="ECO:0007669"/>
    <property type="project" value="UniProtKB-KW"/>
</dbReference>
<reference evidence="11 12" key="1">
    <citation type="journal article" date="2013" name="BMC Genomics">
        <title>The genome and transcriptome of the pine saprophyte Ophiostoma piceae, and a comparison with the bark beetle-associated pine pathogen Grosmannia clavigera.</title>
        <authorList>
            <person name="Haridas S."/>
            <person name="Wang Y."/>
            <person name="Lim L."/>
            <person name="Massoumi Alamouti S."/>
            <person name="Jackman S."/>
            <person name="Docking R."/>
            <person name="Robertson G."/>
            <person name="Birol I."/>
            <person name="Bohlmann J."/>
            <person name="Breuil C."/>
        </authorList>
    </citation>
    <scope>NUCLEOTIDE SEQUENCE [LARGE SCALE GENOMIC DNA]</scope>
    <source>
        <strain evidence="11 12">UAMH 11346</strain>
    </source>
</reference>
<dbReference type="InterPro" id="IPR001722">
    <property type="entry name" value="Glyco_hydro_7"/>
</dbReference>
<dbReference type="InterPro" id="IPR013320">
    <property type="entry name" value="ConA-like_dom_sf"/>
</dbReference>
<dbReference type="OMA" id="FSIWNDN"/>
<dbReference type="VEuPathDB" id="FungiDB:F503_07598"/>
<dbReference type="eggNOG" id="ENOG502SJT6">
    <property type="taxonomic scope" value="Eukaryota"/>
</dbReference>
<evidence type="ECO:0000256" key="7">
    <source>
        <dbReference type="ARBA" id="ARBA00023295"/>
    </source>
</evidence>
<evidence type="ECO:0000256" key="8">
    <source>
        <dbReference type="ARBA" id="ARBA00023326"/>
    </source>
</evidence>
<evidence type="ECO:0000256" key="4">
    <source>
        <dbReference type="ARBA" id="ARBA00023001"/>
    </source>
</evidence>
<evidence type="ECO:0000256" key="6">
    <source>
        <dbReference type="ARBA" id="ARBA00023277"/>
    </source>
</evidence>
<dbReference type="PRINTS" id="PR00734">
    <property type="entry name" value="GLHYDRLASE7"/>
</dbReference>
<evidence type="ECO:0000313" key="12">
    <source>
        <dbReference type="Proteomes" id="UP000016923"/>
    </source>
</evidence>
<dbReference type="Pfam" id="PF00840">
    <property type="entry name" value="Glyco_hydro_7"/>
    <property type="match status" value="1"/>
</dbReference>
<feature type="signal peptide" evidence="10">
    <location>
        <begin position="1"/>
        <end position="16"/>
    </location>
</feature>
<evidence type="ECO:0000256" key="9">
    <source>
        <dbReference type="RuleBase" id="RU361164"/>
    </source>
</evidence>
<sequence>MKSSFTSLLGLGLAVAAQQVGNNTIEVHPRLTTWRCTHAGGCTPRNTAVVLDANYRWIHTVGGYQNCNGADGNSLDKTLCPDAATCARNCALEGTNYTATGIYTSSPNATSSSLTLDMYVNGQGSSPRVYLLGEDDNSYESLQLNNAEFTFEVDMSQLPCGMNGALYLSEMSMSGGKSSYNRAGAAMGTGYCDAQCPIGKFINGEANTNGTGSCCNEMDIWEANSRATALTPHACSIKGIYACSGTECLDGSSGGVCDRSGCGYNAYAQGHRAFYGPGKNMTVDTSRPFTVVTQFLAGHGNKTSHGSFKPRGNQEHSKPVLREIRRLYLQDGILISNVSTTAPYSNSSAASRARTSKALSPDQIAISDEYCGSGVFEKLGGLRGMGEALQRGMVLVFSIWNDNGQYMSWLDGGNAGPCNATEGAPDEIFKNTPGTSVTWSNVRWGEIGSTFRAGCQV</sequence>
<dbReference type="GO" id="GO:0008810">
    <property type="term" value="F:cellulase activity"/>
    <property type="evidence" value="ECO:0007669"/>
    <property type="project" value="UniProtKB-EC"/>
</dbReference>
<keyword evidence="6" id="KW-0119">Carbohydrate metabolism</keyword>
<keyword evidence="10" id="KW-0732">Signal</keyword>
<feature type="chain" id="PRO_5004507152" description="Glucanase" evidence="10">
    <location>
        <begin position="17"/>
        <end position="457"/>
    </location>
</feature>
<evidence type="ECO:0000256" key="3">
    <source>
        <dbReference type="ARBA" id="ARBA00022801"/>
    </source>
</evidence>
<dbReference type="EC" id="3.2.1.-" evidence="9"/>
<keyword evidence="3 9" id="KW-0378">Hydrolase</keyword>
<name>S3CAD2_OPHP1</name>
<evidence type="ECO:0000256" key="10">
    <source>
        <dbReference type="SAM" id="SignalP"/>
    </source>
</evidence>
<dbReference type="InterPro" id="IPR037019">
    <property type="entry name" value="Glyco_hydro_7_sf"/>
</dbReference>
<dbReference type="AlphaFoldDB" id="S3CAD2"/>
<dbReference type="Proteomes" id="UP000016923">
    <property type="component" value="Unassembled WGS sequence"/>
</dbReference>
<gene>
    <name evidence="11" type="ORF">F503_07598</name>
</gene>
<dbReference type="STRING" id="1262450.S3CAD2"/>
<proteinExistence type="inferred from homology"/>
<dbReference type="HOGENOM" id="CLU_020817_0_1_1"/>
<keyword evidence="8 9" id="KW-0624">Polysaccharide degradation</keyword>
<evidence type="ECO:0000256" key="2">
    <source>
        <dbReference type="ARBA" id="ARBA00006044"/>
    </source>
</evidence>
<evidence type="ECO:0000313" key="11">
    <source>
        <dbReference type="EMBL" id="EPE09822.1"/>
    </source>
</evidence>
<comment type="catalytic activity">
    <reaction evidence="1">
        <text>Endohydrolysis of (1-&gt;4)-beta-D-glucosidic linkages in cellulose, lichenin and cereal beta-D-glucans.</text>
        <dbReference type="EC" id="3.2.1.4"/>
    </reaction>
</comment>
<dbReference type="PANTHER" id="PTHR33753:SF1">
    <property type="entry name" value="ENDO-BETA-1,4-GLUCANASE CELB"/>
    <property type="match status" value="1"/>
</dbReference>
<keyword evidence="5" id="KW-0325">Glycoprotein</keyword>
<keyword evidence="4 9" id="KW-0136">Cellulose degradation</keyword>
<organism evidence="11 12">
    <name type="scientific">Ophiostoma piceae (strain UAMH 11346)</name>
    <name type="common">Sap stain fungus</name>
    <dbReference type="NCBI Taxonomy" id="1262450"/>
    <lineage>
        <taxon>Eukaryota</taxon>
        <taxon>Fungi</taxon>
        <taxon>Dikarya</taxon>
        <taxon>Ascomycota</taxon>
        <taxon>Pezizomycotina</taxon>
        <taxon>Sordariomycetes</taxon>
        <taxon>Sordariomycetidae</taxon>
        <taxon>Ophiostomatales</taxon>
        <taxon>Ophiostomataceae</taxon>
        <taxon>Ophiostoma</taxon>
    </lineage>
</organism>
<protein>
    <recommendedName>
        <fullName evidence="9">Glucanase</fullName>
        <ecNumber evidence="9">3.2.1.-</ecNumber>
    </recommendedName>
</protein>
<dbReference type="Gene3D" id="2.70.100.10">
    <property type="entry name" value="Glycoside hydrolase, family 7, domain"/>
    <property type="match status" value="1"/>
</dbReference>
<dbReference type="SUPFAM" id="SSF49899">
    <property type="entry name" value="Concanavalin A-like lectins/glucanases"/>
    <property type="match status" value="1"/>
</dbReference>
<dbReference type="CDD" id="cd07999">
    <property type="entry name" value="GH7_CBH_EG"/>
    <property type="match status" value="1"/>
</dbReference>
<dbReference type="PANTHER" id="PTHR33753">
    <property type="entry name" value="1,4-BETA-D-GLUCAN CELLOBIOHYDROLASE B"/>
    <property type="match status" value="1"/>
</dbReference>
<evidence type="ECO:0000256" key="5">
    <source>
        <dbReference type="ARBA" id="ARBA00023180"/>
    </source>
</evidence>
<comment type="similarity">
    <text evidence="2 9">Belongs to the glycosyl hydrolase 7 (cellulase C) family.</text>
</comment>